<organism evidence="10 11">
    <name type="scientific">Advenella mandrilli</name>
    <dbReference type="NCBI Taxonomy" id="2800330"/>
    <lineage>
        <taxon>Bacteria</taxon>
        <taxon>Pseudomonadati</taxon>
        <taxon>Pseudomonadota</taxon>
        <taxon>Betaproteobacteria</taxon>
        <taxon>Burkholderiales</taxon>
        <taxon>Alcaligenaceae</taxon>
    </lineage>
</organism>
<dbReference type="InterPro" id="IPR015262">
    <property type="entry name" value="tRNA_Ile_lys_synt_subst-bd"/>
</dbReference>
<dbReference type="InterPro" id="IPR012094">
    <property type="entry name" value="tRNA_Ile_lys_synt"/>
</dbReference>
<proteinExistence type="inferred from homology"/>
<dbReference type="Gene3D" id="3.40.50.620">
    <property type="entry name" value="HUPs"/>
    <property type="match status" value="1"/>
</dbReference>
<comment type="function">
    <text evidence="7">Ligates lysine onto the cytidine present at position 34 of the AUA codon-specific tRNA(Ile) that contains the anticodon CAU, in an ATP-dependent manner. Cytidine is converted to lysidine, thus changing the amino acid specificity of the tRNA from methionine to isoleucine.</text>
</comment>
<feature type="domain" description="tRNA(Ile)-lysidine/2-thiocytidine synthase N-terminal" evidence="8">
    <location>
        <begin position="10"/>
        <end position="193"/>
    </location>
</feature>
<keyword evidence="11" id="KW-1185">Reference proteome</keyword>
<dbReference type="PANTHER" id="PTHR43033">
    <property type="entry name" value="TRNA(ILE)-LYSIDINE SYNTHASE-RELATED"/>
    <property type="match status" value="1"/>
</dbReference>
<feature type="domain" description="tRNA(Ile)-lysidine synthase substrate-binding" evidence="9">
    <location>
        <begin position="246"/>
        <end position="313"/>
    </location>
</feature>
<keyword evidence="1 7" id="KW-0963">Cytoplasm</keyword>
<feature type="binding site" evidence="7">
    <location>
        <begin position="15"/>
        <end position="20"/>
    </location>
    <ligand>
        <name>ATP</name>
        <dbReference type="ChEBI" id="CHEBI:30616"/>
    </ligand>
</feature>
<dbReference type="InterPro" id="IPR014729">
    <property type="entry name" value="Rossmann-like_a/b/a_fold"/>
</dbReference>
<comment type="domain">
    <text evidence="7">The N-terminal region contains the highly conserved SGGXDS motif, predicted to be a P-loop motif involved in ATP binding.</text>
</comment>
<evidence type="ECO:0000259" key="9">
    <source>
        <dbReference type="Pfam" id="PF09179"/>
    </source>
</evidence>
<reference evidence="10 11" key="1">
    <citation type="submission" date="2020-12" db="EMBL/GenBank/DDBJ databases">
        <authorList>
            <person name="Lu T."/>
            <person name="Wang Q."/>
            <person name="Han X."/>
        </authorList>
    </citation>
    <scope>NUCLEOTIDE SEQUENCE [LARGE SCALE GENOMIC DNA]</scope>
    <source>
        <strain evidence="10 11">WQ 585</strain>
    </source>
</reference>
<evidence type="ECO:0000256" key="7">
    <source>
        <dbReference type="HAMAP-Rule" id="MF_01161"/>
    </source>
</evidence>
<comment type="caution">
    <text evidence="10">The sequence shown here is derived from an EMBL/GenBank/DDBJ whole genome shotgun (WGS) entry which is preliminary data.</text>
</comment>
<dbReference type="Proteomes" id="UP000635316">
    <property type="component" value="Unassembled WGS sequence"/>
</dbReference>
<evidence type="ECO:0000256" key="3">
    <source>
        <dbReference type="ARBA" id="ARBA00022694"/>
    </source>
</evidence>
<dbReference type="InterPro" id="IPR012795">
    <property type="entry name" value="tRNA_Ile_lys_synt_N"/>
</dbReference>
<keyword evidence="5 7" id="KW-0067">ATP-binding</keyword>
<evidence type="ECO:0000256" key="4">
    <source>
        <dbReference type="ARBA" id="ARBA00022741"/>
    </source>
</evidence>
<dbReference type="SUPFAM" id="SSF52402">
    <property type="entry name" value="Adenine nucleotide alpha hydrolases-like"/>
    <property type="match status" value="1"/>
</dbReference>
<dbReference type="SUPFAM" id="SSF82829">
    <property type="entry name" value="MesJ substrate recognition domain-like"/>
    <property type="match status" value="1"/>
</dbReference>
<evidence type="ECO:0000313" key="11">
    <source>
        <dbReference type="Proteomes" id="UP000635316"/>
    </source>
</evidence>
<keyword evidence="2 7" id="KW-0436">Ligase</keyword>
<dbReference type="GO" id="GO:0032267">
    <property type="term" value="F:tRNA(Ile)-lysidine synthase activity"/>
    <property type="evidence" value="ECO:0007669"/>
    <property type="project" value="UniProtKB-EC"/>
</dbReference>
<sequence length="322" mass="36645">MAKRQHIPVVVVGVSGGPDSAMLLVYATHIARQYQVRVQGVHVHHGLQAIADQWVSHTLALAKILHVDCSIEYVKVDAASGLGTEAAARNARYQAYEDFAARTGIRHFLLAHHLYDQTETVLLRLLRGAGVQGMAAMAPHTQRGELHFYRPWLEVSRQNILDVTQQFAQETGWQAVYDPTNTDPKYTRAAVREMLVPALDERWQGWRKNLARHSRLMAENALLLKDLAQMDYAGLESSTDNRSFALGKWRELPGHRQANLMRYWLDLQNIAMPTEARLSEWIKQLRQLHQMGSDRNLRLKHGNREIRVVNGRVVMVSGIQKD</sequence>
<name>A0ABS1E808_9BURK</name>
<dbReference type="HAMAP" id="MF_01161">
    <property type="entry name" value="tRNA_Ile_lys_synt"/>
    <property type="match status" value="1"/>
</dbReference>
<dbReference type="Pfam" id="PF09179">
    <property type="entry name" value="TilS"/>
    <property type="match status" value="1"/>
</dbReference>
<dbReference type="NCBIfam" id="TIGR02432">
    <property type="entry name" value="lysidine_TilS_N"/>
    <property type="match status" value="1"/>
</dbReference>
<evidence type="ECO:0000256" key="6">
    <source>
        <dbReference type="ARBA" id="ARBA00048539"/>
    </source>
</evidence>
<keyword evidence="4 7" id="KW-0547">Nucleotide-binding</keyword>
<dbReference type="EC" id="6.3.4.19" evidence="7"/>
<dbReference type="Pfam" id="PF01171">
    <property type="entry name" value="ATP_bind_3"/>
    <property type="match status" value="1"/>
</dbReference>
<protein>
    <recommendedName>
        <fullName evidence="7">tRNA(Ile)-lysidine synthase</fullName>
        <ecNumber evidence="7">6.3.4.19</ecNumber>
    </recommendedName>
    <alternativeName>
        <fullName evidence="7">tRNA(Ile)-2-lysyl-cytidine synthase</fullName>
    </alternativeName>
    <alternativeName>
        <fullName evidence="7">tRNA(Ile)-lysidine synthetase</fullName>
    </alternativeName>
</protein>
<dbReference type="CDD" id="cd01992">
    <property type="entry name" value="TilS_N"/>
    <property type="match status" value="1"/>
</dbReference>
<evidence type="ECO:0000259" key="8">
    <source>
        <dbReference type="Pfam" id="PF01171"/>
    </source>
</evidence>
<evidence type="ECO:0000256" key="5">
    <source>
        <dbReference type="ARBA" id="ARBA00022840"/>
    </source>
</evidence>
<keyword evidence="3 7" id="KW-0819">tRNA processing</keyword>
<accession>A0ABS1E808</accession>
<dbReference type="EMBL" id="JAENGP010000001">
    <property type="protein sequence ID" value="MBK1779686.1"/>
    <property type="molecule type" value="Genomic_DNA"/>
</dbReference>
<comment type="subcellular location">
    <subcellularLocation>
        <location evidence="7">Cytoplasm</location>
    </subcellularLocation>
</comment>
<dbReference type="Gene3D" id="1.20.59.20">
    <property type="match status" value="1"/>
</dbReference>
<gene>
    <name evidence="7 10" type="primary">tilS</name>
    <name evidence="10" type="ORF">JHL22_00470</name>
</gene>
<comment type="catalytic activity">
    <reaction evidence="6 7">
        <text>cytidine(34) in tRNA(Ile2) + L-lysine + ATP = lysidine(34) in tRNA(Ile2) + AMP + diphosphate + H(+)</text>
        <dbReference type="Rhea" id="RHEA:43744"/>
        <dbReference type="Rhea" id="RHEA-COMP:10625"/>
        <dbReference type="Rhea" id="RHEA-COMP:10670"/>
        <dbReference type="ChEBI" id="CHEBI:15378"/>
        <dbReference type="ChEBI" id="CHEBI:30616"/>
        <dbReference type="ChEBI" id="CHEBI:32551"/>
        <dbReference type="ChEBI" id="CHEBI:33019"/>
        <dbReference type="ChEBI" id="CHEBI:82748"/>
        <dbReference type="ChEBI" id="CHEBI:83665"/>
        <dbReference type="ChEBI" id="CHEBI:456215"/>
        <dbReference type="EC" id="6.3.4.19"/>
    </reaction>
</comment>
<dbReference type="InterPro" id="IPR011063">
    <property type="entry name" value="TilS/TtcA_N"/>
</dbReference>
<evidence type="ECO:0000256" key="1">
    <source>
        <dbReference type="ARBA" id="ARBA00022490"/>
    </source>
</evidence>
<dbReference type="PANTHER" id="PTHR43033:SF1">
    <property type="entry name" value="TRNA(ILE)-LYSIDINE SYNTHASE-RELATED"/>
    <property type="match status" value="1"/>
</dbReference>
<evidence type="ECO:0000313" key="10">
    <source>
        <dbReference type="EMBL" id="MBK1779686.1"/>
    </source>
</evidence>
<evidence type="ECO:0000256" key="2">
    <source>
        <dbReference type="ARBA" id="ARBA00022598"/>
    </source>
</evidence>
<comment type="similarity">
    <text evidence="7">Belongs to the tRNA(Ile)-lysidine synthase family.</text>
</comment>